<dbReference type="AlphaFoldDB" id="A0A5M3MMF5"/>
<keyword evidence="1" id="KW-0677">Repeat</keyword>
<evidence type="ECO:0000256" key="1">
    <source>
        <dbReference type="ARBA" id="ARBA00022737"/>
    </source>
</evidence>
<organism evidence="3 4">
    <name type="scientific">Coniophora puteana (strain RWD-64-598)</name>
    <name type="common">Brown rot fungus</name>
    <dbReference type="NCBI Taxonomy" id="741705"/>
    <lineage>
        <taxon>Eukaryota</taxon>
        <taxon>Fungi</taxon>
        <taxon>Dikarya</taxon>
        <taxon>Basidiomycota</taxon>
        <taxon>Agaricomycotina</taxon>
        <taxon>Agaricomycetes</taxon>
        <taxon>Agaricomycetidae</taxon>
        <taxon>Boletales</taxon>
        <taxon>Coniophorineae</taxon>
        <taxon>Coniophoraceae</taxon>
        <taxon>Coniophora</taxon>
    </lineage>
</organism>
<proteinExistence type="predicted"/>
<dbReference type="SUPFAM" id="SSF52540">
    <property type="entry name" value="P-loop containing nucleoside triphosphate hydrolases"/>
    <property type="match status" value="1"/>
</dbReference>
<keyword evidence="4" id="KW-1185">Reference proteome</keyword>
<dbReference type="Pfam" id="PF24883">
    <property type="entry name" value="NPHP3_N"/>
    <property type="match status" value="1"/>
</dbReference>
<dbReference type="OrthoDB" id="3040368at2759"/>
<dbReference type="Proteomes" id="UP000053558">
    <property type="component" value="Unassembled WGS sequence"/>
</dbReference>
<protein>
    <recommendedName>
        <fullName evidence="2">Nephrocystin 3-like N-terminal domain-containing protein</fullName>
    </recommendedName>
</protein>
<gene>
    <name evidence="3" type="ORF">CONPUDRAFT_166612</name>
</gene>
<dbReference type="EMBL" id="JH711580">
    <property type="protein sequence ID" value="EIW79964.1"/>
    <property type="molecule type" value="Genomic_DNA"/>
</dbReference>
<comment type="caution">
    <text evidence="3">The sequence shown here is derived from an EMBL/GenBank/DDBJ whole genome shotgun (WGS) entry which is preliminary data.</text>
</comment>
<accession>A0A5M3MMF5</accession>
<dbReference type="KEGG" id="cput:CONPUDRAFT_166612"/>
<name>A0A5M3MMF5_CONPW</name>
<dbReference type="RefSeq" id="XP_007770276.1">
    <property type="nucleotide sequence ID" value="XM_007772086.1"/>
</dbReference>
<feature type="domain" description="Nephrocystin 3-like N-terminal" evidence="2">
    <location>
        <begin position="60"/>
        <end position="216"/>
    </location>
</feature>
<dbReference type="Gene3D" id="3.40.50.300">
    <property type="entry name" value="P-loop containing nucleotide triphosphate hydrolases"/>
    <property type="match status" value="1"/>
</dbReference>
<sequence>MSAAQDPYGQGHGSSLVAWEKLAQAKARGAEYDSNERRRFSQCLPGTRQELLTALYGAMTEDTKQIVCLVGESGSGKSSVAHSMARQLSSQDQLAATFFFSRTYAGRGDNSLVFPTLAYQIGLLHPRAKWAIVKAINDDPELLSSTKSRADQLEHLVKAPLRSLRLVWETPRKMIFVAVDEGVTGDETSLEALILAMNELVRDSSIPLSHVLVTSRPSLPFNTLSQSLASQGLLTTFDIQRFSYERDIDIFLKHFFDKIYDIRDLTFLHSRLWPSSTSKPPKAQASALTSSRRCDGAVDTIDLDLGDIDSIYRYVLTSLEDRYRRSGAEYLSIIVALAKPLTLSDICALSGTDVLKHILHLSALVDIPPNAMRSSVTV</sequence>
<evidence type="ECO:0000259" key="2">
    <source>
        <dbReference type="Pfam" id="PF24883"/>
    </source>
</evidence>
<evidence type="ECO:0000313" key="3">
    <source>
        <dbReference type="EMBL" id="EIW79964.1"/>
    </source>
</evidence>
<dbReference type="GeneID" id="19205588"/>
<dbReference type="InterPro" id="IPR027417">
    <property type="entry name" value="P-loop_NTPase"/>
</dbReference>
<dbReference type="InterPro" id="IPR056884">
    <property type="entry name" value="NPHP3-like_N"/>
</dbReference>
<evidence type="ECO:0000313" key="4">
    <source>
        <dbReference type="Proteomes" id="UP000053558"/>
    </source>
</evidence>
<reference evidence="4" key="1">
    <citation type="journal article" date="2012" name="Science">
        <title>The Paleozoic origin of enzymatic lignin decomposition reconstructed from 31 fungal genomes.</title>
        <authorList>
            <person name="Floudas D."/>
            <person name="Binder M."/>
            <person name="Riley R."/>
            <person name="Barry K."/>
            <person name="Blanchette R.A."/>
            <person name="Henrissat B."/>
            <person name="Martinez A.T."/>
            <person name="Otillar R."/>
            <person name="Spatafora J.W."/>
            <person name="Yadav J.S."/>
            <person name="Aerts A."/>
            <person name="Benoit I."/>
            <person name="Boyd A."/>
            <person name="Carlson A."/>
            <person name="Copeland A."/>
            <person name="Coutinho P.M."/>
            <person name="de Vries R.P."/>
            <person name="Ferreira P."/>
            <person name="Findley K."/>
            <person name="Foster B."/>
            <person name="Gaskell J."/>
            <person name="Glotzer D."/>
            <person name="Gorecki P."/>
            <person name="Heitman J."/>
            <person name="Hesse C."/>
            <person name="Hori C."/>
            <person name="Igarashi K."/>
            <person name="Jurgens J.A."/>
            <person name="Kallen N."/>
            <person name="Kersten P."/>
            <person name="Kohler A."/>
            <person name="Kuees U."/>
            <person name="Kumar T.K.A."/>
            <person name="Kuo A."/>
            <person name="LaButti K."/>
            <person name="Larrondo L.F."/>
            <person name="Lindquist E."/>
            <person name="Ling A."/>
            <person name="Lombard V."/>
            <person name="Lucas S."/>
            <person name="Lundell T."/>
            <person name="Martin R."/>
            <person name="McLaughlin D.J."/>
            <person name="Morgenstern I."/>
            <person name="Morin E."/>
            <person name="Murat C."/>
            <person name="Nagy L.G."/>
            <person name="Nolan M."/>
            <person name="Ohm R.A."/>
            <person name="Patyshakuliyeva A."/>
            <person name="Rokas A."/>
            <person name="Ruiz-Duenas F.J."/>
            <person name="Sabat G."/>
            <person name="Salamov A."/>
            <person name="Samejima M."/>
            <person name="Schmutz J."/>
            <person name="Slot J.C."/>
            <person name="St John F."/>
            <person name="Stenlid J."/>
            <person name="Sun H."/>
            <person name="Sun S."/>
            <person name="Syed K."/>
            <person name="Tsang A."/>
            <person name="Wiebenga A."/>
            <person name="Young D."/>
            <person name="Pisabarro A."/>
            <person name="Eastwood D.C."/>
            <person name="Martin F."/>
            <person name="Cullen D."/>
            <person name="Grigoriev I.V."/>
            <person name="Hibbett D.S."/>
        </authorList>
    </citation>
    <scope>NUCLEOTIDE SEQUENCE [LARGE SCALE GENOMIC DNA]</scope>
    <source>
        <strain evidence="4">RWD-64-598 SS2</strain>
    </source>
</reference>